<dbReference type="InterPro" id="IPR001845">
    <property type="entry name" value="HTH_ArsR_DNA-bd_dom"/>
</dbReference>
<evidence type="ECO:0000313" key="6">
    <source>
        <dbReference type="Proteomes" id="UP000258927"/>
    </source>
</evidence>
<keyword evidence="6" id="KW-1185">Reference proteome</keyword>
<dbReference type="GO" id="GO:0003677">
    <property type="term" value="F:DNA binding"/>
    <property type="evidence" value="ECO:0007669"/>
    <property type="project" value="UniProtKB-KW"/>
</dbReference>
<dbReference type="PROSITE" id="PS50987">
    <property type="entry name" value="HTH_ARSR_2"/>
    <property type="match status" value="1"/>
</dbReference>
<organism evidence="5 6">
    <name type="scientific">Maritalea myrionectae</name>
    <dbReference type="NCBI Taxonomy" id="454601"/>
    <lineage>
        <taxon>Bacteria</taxon>
        <taxon>Pseudomonadati</taxon>
        <taxon>Pseudomonadota</taxon>
        <taxon>Alphaproteobacteria</taxon>
        <taxon>Hyphomicrobiales</taxon>
        <taxon>Devosiaceae</taxon>
        <taxon>Maritalea</taxon>
    </lineage>
</organism>
<dbReference type="InterPro" id="IPR051081">
    <property type="entry name" value="HTH_MetalResp_TranReg"/>
</dbReference>
<dbReference type="InterPro" id="IPR036390">
    <property type="entry name" value="WH_DNA-bd_sf"/>
</dbReference>
<dbReference type="EMBL" id="CP021330">
    <property type="protein sequence ID" value="AVX05028.1"/>
    <property type="molecule type" value="Genomic_DNA"/>
</dbReference>
<proteinExistence type="predicted"/>
<dbReference type="GO" id="GO:0003700">
    <property type="term" value="F:DNA-binding transcription factor activity"/>
    <property type="evidence" value="ECO:0007669"/>
    <property type="project" value="InterPro"/>
</dbReference>
<feature type="domain" description="HTH arsR-type" evidence="4">
    <location>
        <begin position="2"/>
        <end position="101"/>
    </location>
</feature>
<evidence type="ECO:0000256" key="3">
    <source>
        <dbReference type="ARBA" id="ARBA00023163"/>
    </source>
</evidence>
<dbReference type="InterPro" id="IPR011991">
    <property type="entry name" value="ArsR-like_HTH"/>
</dbReference>
<dbReference type="PANTHER" id="PTHR33154:SF15">
    <property type="entry name" value="REGULATORY PROTEIN ARSR"/>
    <property type="match status" value="1"/>
</dbReference>
<dbReference type="SMART" id="SM00418">
    <property type="entry name" value="HTH_ARSR"/>
    <property type="match status" value="1"/>
</dbReference>
<reference evidence="5 6" key="1">
    <citation type="submission" date="2017-05" db="EMBL/GenBank/DDBJ databases">
        <title>Genome Analysis of Maritalea myrionectae HL2708#5.</title>
        <authorList>
            <consortium name="Cotde Inc.-PKNU"/>
            <person name="Jang D."/>
            <person name="Oh H.-M."/>
        </authorList>
    </citation>
    <scope>NUCLEOTIDE SEQUENCE [LARGE SCALE GENOMIC DNA]</scope>
    <source>
        <strain evidence="5 6">HL2708#5</strain>
    </source>
</reference>
<dbReference type="CDD" id="cd00090">
    <property type="entry name" value="HTH_ARSR"/>
    <property type="match status" value="1"/>
</dbReference>
<protein>
    <recommendedName>
        <fullName evidence="4">HTH arsR-type domain-containing protein</fullName>
    </recommendedName>
</protein>
<accession>A0A2R4MG62</accession>
<dbReference type="KEGG" id="mmyr:MXMO3_02516"/>
<dbReference type="NCBIfam" id="NF033788">
    <property type="entry name" value="HTH_metalloreg"/>
    <property type="match status" value="1"/>
</dbReference>
<name>A0A2R4MG62_9HYPH</name>
<dbReference type="Gene3D" id="1.10.10.10">
    <property type="entry name" value="Winged helix-like DNA-binding domain superfamily/Winged helix DNA-binding domain"/>
    <property type="match status" value="1"/>
</dbReference>
<evidence type="ECO:0000259" key="4">
    <source>
        <dbReference type="PROSITE" id="PS50987"/>
    </source>
</evidence>
<dbReference type="RefSeq" id="WP_027833428.1">
    <property type="nucleotide sequence ID" value="NZ_CP021330.1"/>
</dbReference>
<dbReference type="PANTHER" id="PTHR33154">
    <property type="entry name" value="TRANSCRIPTIONAL REGULATOR, ARSR FAMILY"/>
    <property type="match status" value="1"/>
</dbReference>
<gene>
    <name evidence="5" type="ORF">MXMO3_02516</name>
</gene>
<evidence type="ECO:0000256" key="1">
    <source>
        <dbReference type="ARBA" id="ARBA00023015"/>
    </source>
</evidence>
<dbReference type="InterPro" id="IPR036388">
    <property type="entry name" value="WH-like_DNA-bd_sf"/>
</dbReference>
<dbReference type="AlphaFoldDB" id="A0A2R4MG62"/>
<dbReference type="PRINTS" id="PR00778">
    <property type="entry name" value="HTHARSR"/>
</dbReference>
<keyword evidence="2" id="KW-0238">DNA-binding</keyword>
<evidence type="ECO:0000313" key="5">
    <source>
        <dbReference type="EMBL" id="AVX05028.1"/>
    </source>
</evidence>
<dbReference type="Proteomes" id="UP000258927">
    <property type="component" value="Chromosome"/>
</dbReference>
<dbReference type="SUPFAM" id="SSF46785">
    <property type="entry name" value="Winged helix' DNA-binding domain"/>
    <property type="match status" value="1"/>
</dbReference>
<keyword evidence="1" id="KW-0805">Transcription regulation</keyword>
<dbReference type="Pfam" id="PF01022">
    <property type="entry name" value="HTH_5"/>
    <property type="match status" value="1"/>
</dbReference>
<sequence>MLSDPQDEELAKLTRAVGHPARVAILRYLTQQKTPCCGDLTTCIDLAQSTISQHLKVLLEAGIIERKGQGTKNCYSICAAPLERLIANIEQILVDDAASTEKLKASTNS</sequence>
<evidence type="ECO:0000256" key="2">
    <source>
        <dbReference type="ARBA" id="ARBA00023125"/>
    </source>
</evidence>
<keyword evidence="3" id="KW-0804">Transcription</keyword>
<dbReference type="STRING" id="1122213.GCA_000423365_00153"/>